<comment type="catalytic activity">
    <reaction evidence="1">
        <text>ATP + protein L-histidine = ADP + protein N-phospho-L-histidine.</text>
        <dbReference type="EC" id="2.7.13.3"/>
    </reaction>
</comment>
<keyword evidence="7" id="KW-1133">Transmembrane helix</keyword>
<keyword evidence="6" id="KW-0902">Two-component regulatory system</keyword>
<dbReference type="PROSITE" id="PS50109">
    <property type="entry name" value="HIS_KIN"/>
    <property type="match status" value="1"/>
</dbReference>
<dbReference type="Pfam" id="PF00512">
    <property type="entry name" value="HisKA"/>
    <property type="match status" value="1"/>
</dbReference>
<evidence type="ECO:0000256" key="2">
    <source>
        <dbReference type="ARBA" id="ARBA00012438"/>
    </source>
</evidence>
<evidence type="ECO:0000256" key="6">
    <source>
        <dbReference type="ARBA" id="ARBA00023012"/>
    </source>
</evidence>
<dbReference type="SUPFAM" id="SSF55874">
    <property type="entry name" value="ATPase domain of HSP90 chaperone/DNA topoisomerase II/histidine kinase"/>
    <property type="match status" value="1"/>
</dbReference>
<evidence type="ECO:0000313" key="9">
    <source>
        <dbReference type="EMBL" id="MBK1833283.1"/>
    </source>
</evidence>
<evidence type="ECO:0000256" key="4">
    <source>
        <dbReference type="ARBA" id="ARBA00022679"/>
    </source>
</evidence>
<dbReference type="InterPro" id="IPR005467">
    <property type="entry name" value="His_kinase_dom"/>
</dbReference>
<gene>
    <name evidence="9" type="ORF">JIN78_04350</name>
</gene>
<organism evidence="9 10">
    <name type="scientific">Roseibacillus ishigakijimensis</name>
    <dbReference type="NCBI Taxonomy" id="454146"/>
    <lineage>
        <taxon>Bacteria</taxon>
        <taxon>Pseudomonadati</taxon>
        <taxon>Verrucomicrobiota</taxon>
        <taxon>Verrucomicrobiia</taxon>
        <taxon>Verrucomicrobiales</taxon>
        <taxon>Verrucomicrobiaceae</taxon>
        <taxon>Roseibacillus</taxon>
    </lineage>
</organism>
<dbReference type="CDD" id="cd00075">
    <property type="entry name" value="HATPase"/>
    <property type="match status" value="1"/>
</dbReference>
<dbReference type="InterPro" id="IPR003661">
    <property type="entry name" value="HisK_dim/P_dom"/>
</dbReference>
<dbReference type="SMART" id="SM00387">
    <property type="entry name" value="HATPase_c"/>
    <property type="match status" value="1"/>
</dbReference>
<proteinExistence type="predicted"/>
<feature type="transmembrane region" description="Helical" evidence="7">
    <location>
        <begin position="332"/>
        <end position="354"/>
    </location>
</feature>
<keyword evidence="7" id="KW-0472">Membrane</keyword>
<dbReference type="GO" id="GO:0000155">
    <property type="term" value="F:phosphorelay sensor kinase activity"/>
    <property type="evidence" value="ECO:0007669"/>
    <property type="project" value="InterPro"/>
</dbReference>
<dbReference type="Gene3D" id="3.30.565.10">
    <property type="entry name" value="Histidine kinase-like ATPase, C-terminal domain"/>
    <property type="match status" value="1"/>
</dbReference>
<evidence type="ECO:0000256" key="1">
    <source>
        <dbReference type="ARBA" id="ARBA00000085"/>
    </source>
</evidence>
<dbReference type="InterPro" id="IPR036097">
    <property type="entry name" value="HisK_dim/P_sf"/>
</dbReference>
<feature type="domain" description="Histidine kinase" evidence="8">
    <location>
        <begin position="370"/>
        <end position="588"/>
    </location>
</feature>
<dbReference type="PANTHER" id="PTHR43711">
    <property type="entry name" value="TWO-COMPONENT HISTIDINE KINASE"/>
    <property type="match status" value="1"/>
</dbReference>
<dbReference type="EC" id="2.7.13.3" evidence="2"/>
<keyword evidence="10" id="KW-1185">Reference proteome</keyword>
<evidence type="ECO:0000259" key="8">
    <source>
        <dbReference type="PROSITE" id="PS50109"/>
    </source>
</evidence>
<dbReference type="Gene3D" id="1.10.287.130">
    <property type="match status" value="1"/>
</dbReference>
<evidence type="ECO:0000256" key="5">
    <source>
        <dbReference type="ARBA" id="ARBA00022777"/>
    </source>
</evidence>
<dbReference type="SUPFAM" id="SSF47384">
    <property type="entry name" value="Homodimeric domain of signal transducing histidine kinase"/>
    <property type="match status" value="1"/>
</dbReference>
<comment type="caution">
    <text evidence="9">The sequence shown here is derived from an EMBL/GenBank/DDBJ whole genome shotgun (WGS) entry which is preliminary data.</text>
</comment>
<dbReference type="PRINTS" id="PR00344">
    <property type="entry name" value="BCTRLSENSOR"/>
</dbReference>
<dbReference type="InterPro" id="IPR050736">
    <property type="entry name" value="Sensor_HK_Regulatory"/>
</dbReference>
<dbReference type="InterPro" id="IPR004358">
    <property type="entry name" value="Sig_transdc_His_kin-like_C"/>
</dbReference>
<keyword evidence="3" id="KW-0597">Phosphoprotein</keyword>
<dbReference type="EMBL" id="JAENIO010000007">
    <property type="protein sequence ID" value="MBK1833283.1"/>
    <property type="molecule type" value="Genomic_DNA"/>
</dbReference>
<protein>
    <recommendedName>
        <fullName evidence="2">histidine kinase</fullName>
        <ecNumber evidence="2">2.7.13.3</ecNumber>
    </recommendedName>
</protein>
<dbReference type="Proteomes" id="UP000604083">
    <property type="component" value="Unassembled WGS sequence"/>
</dbReference>
<dbReference type="RefSeq" id="WP_200390716.1">
    <property type="nucleotide sequence ID" value="NZ_JAENIO010000007.1"/>
</dbReference>
<dbReference type="Pfam" id="PF02518">
    <property type="entry name" value="HATPase_c"/>
    <property type="match status" value="1"/>
</dbReference>
<evidence type="ECO:0000256" key="3">
    <source>
        <dbReference type="ARBA" id="ARBA00022553"/>
    </source>
</evidence>
<sequence>MKRRASHWPSLCLSLQVFVLTFLAFAYYQREESRLQADYERKAYQHGTWLLDLLTGEPGGESIRAGLLGQNRAVTTAVPSCEDLASVWIPLAAQPAETSRQLEADFQATLNLAREEALRALLALRDDPHLAEARTQSGLPLEPLVWHRLMLLAGDSRSRFFGKELVRSLTAQPGELNQRLLNDARPHLPEADFTLASSVISTQITVLNALQKDPPPENGESAWPKEGRFTLRQGNVLQVISLPSLARHVEERVAQSFVGPPPVWQTPQWLAPRLRYREHPLPFPSLGTNTVKELTAEEASQSPLLRNGPFTLNLSLDPGKMQQQIRSELRELLILLTTSCLVITIASFYLFLAWDKQRRLTALQADFVASVSHELRTPIASIGLLAERLEKERLSPGKVAEYHHFIGCEGRRLQVLVENILDFSRLEKGLQHYHREPTDLASLAREAAQLLRPRAQEKGQTLHEEISLPPDYSPLLDGLAIRQLLVNLLDNAVKFTPRKGAIRLHVSSHEHELRLVVSDTGPGIPPSERERVFQRFHRLETNTEKTGAGIGLSLVRHITHAHGGTVRITNNEDSESGTRVEVILPLQLSS</sequence>
<dbReference type="SMART" id="SM00388">
    <property type="entry name" value="HisKA"/>
    <property type="match status" value="1"/>
</dbReference>
<accession>A0A934VGV6</accession>
<dbReference type="InterPro" id="IPR003594">
    <property type="entry name" value="HATPase_dom"/>
</dbReference>
<dbReference type="InterPro" id="IPR036890">
    <property type="entry name" value="HATPase_C_sf"/>
</dbReference>
<evidence type="ECO:0000256" key="7">
    <source>
        <dbReference type="SAM" id="Phobius"/>
    </source>
</evidence>
<keyword evidence="7" id="KW-0812">Transmembrane</keyword>
<keyword evidence="4" id="KW-0808">Transferase</keyword>
<name>A0A934VGV6_9BACT</name>
<keyword evidence="5 9" id="KW-0418">Kinase</keyword>
<reference evidence="9" key="1">
    <citation type="submission" date="2021-01" db="EMBL/GenBank/DDBJ databases">
        <title>Modified the classification status of verrucomicrobia.</title>
        <authorList>
            <person name="Feng X."/>
        </authorList>
    </citation>
    <scope>NUCLEOTIDE SEQUENCE</scope>
    <source>
        <strain evidence="9">KCTC 12986</strain>
    </source>
</reference>
<dbReference type="AlphaFoldDB" id="A0A934VGV6"/>
<evidence type="ECO:0000313" key="10">
    <source>
        <dbReference type="Proteomes" id="UP000604083"/>
    </source>
</evidence>
<dbReference type="PANTHER" id="PTHR43711:SF1">
    <property type="entry name" value="HISTIDINE KINASE 1"/>
    <property type="match status" value="1"/>
</dbReference>
<dbReference type="CDD" id="cd00082">
    <property type="entry name" value="HisKA"/>
    <property type="match status" value="1"/>
</dbReference>